<proteinExistence type="predicted"/>
<accession>A0A5D2HBD5</accession>
<sequence>MSVNWSDLPRDIFEGIIGRLGWVDRIRIRGVCKAWSVPNRHISAIHKEIPWMLTKFSWSPTNNGQNFQVSGECLLLDPVSGEYVAEESVRGEGSRVFPNTGNLSSSKWRHFPLMQPPQNASSLCWVQIETNVTSSWWFSMEDF</sequence>
<dbReference type="SUPFAM" id="SSF81383">
    <property type="entry name" value="F-box domain"/>
    <property type="match status" value="1"/>
</dbReference>
<gene>
    <name evidence="1" type="ORF">ES288_A02G067000v1</name>
</gene>
<evidence type="ECO:0000313" key="2">
    <source>
        <dbReference type="Proteomes" id="UP000323506"/>
    </source>
</evidence>
<dbReference type="EMBL" id="CM017689">
    <property type="protein sequence ID" value="TYH27398.1"/>
    <property type="molecule type" value="Genomic_DNA"/>
</dbReference>
<keyword evidence="2" id="KW-1185">Reference proteome</keyword>
<evidence type="ECO:0008006" key="3">
    <source>
        <dbReference type="Google" id="ProtNLM"/>
    </source>
</evidence>
<dbReference type="Proteomes" id="UP000323506">
    <property type="component" value="Chromosome A02"/>
</dbReference>
<protein>
    <recommendedName>
        <fullName evidence="3">F-box domain-containing protein</fullName>
    </recommendedName>
</protein>
<name>A0A5D2HBD5_GOSDA</name>
<reference evidence="1 2" key="1">
    <citation type="submission" date="2019-06" db="EMBL/GenBank/DDBJ databases">
        <title>WGS assembly of Gossypium darwinii.</title>
        <authorList>
            <person name="Chen Z.J."/>
            <person name="Sreedasyam A."/>
            <person name="Ando A."/>
            <person name="Song Q."/>
            <person name="De L."/>
            <person name="Hulse-Kemp A."/>
            <person name="Ding M."/>
            <person name="Ye W."/>
            <person name="Kirkbride R."/>
            <person name="Jenkins J."/>
            <person name="Plott C."/>
            <person name="Lovell J."/>
            <person name="Lin Y.-M."/>
            <person name="Vaughn R."/>
            <person name="Liu B."/>
            <person name="Li W."/>
            <person name="Simpson S."/>
            <person name="Scheffler B."/>
            <person name="Saski C."/>
            <person name="Grover C."/>
            <person name="Hu G."/>
            <person name="Conover J."/>
            <person name="Carlson J."/>
            <person name="Shu S."/>
            <person name="Boston L."/>
            <person name="Williams M."/>
            <person name="Peterson D."/>
            <person name="Mcgee K."/>
            <person name="Jones D."/>
            <person name="Wendel J."/>
            <person name="Stelly D."/>
            <person name="Grimwood J."/>
            <person name="Schmutz J."/>
        </authorList>
    </citation>
    <scope>NUCLEOTIDE SEQUENCE [LARGE SCALE GENOMIC DNA]</scope>
    <source>
        <strain evidence="1">1808015.09</strain>
    </source>
</reference>
<dbReference type="InterPro" id="IPR036047">
    <property type="entry name" value="F-box-like_dom_sf"/>
</dbReference>
<evidence type="ECO:0000313" key="1">
    <source>
        <dbReference type="EMBL" id="TYH27398.1"/>
    </source>
</evidence>
<dbReference type="Gene3D" id="1.20.1280.50">
    <property type="match status" value="1"/>
</dbReference>
<dbReference type="AlphaFoldDB" id="A0A5D2HBD5"/>
<organism evidence="1 2">
    <name type="scientific">Gossypium darwinii</name>
    <name type="common">Darwin's cotton</name>
    <name type="synonym">Gossypium barbadense var. darwinii</name>
    <dbReference type="NCBI Taxonomy" id="34276"/>
    <lineage>
        <taxon>Eukaryota</taxon>
        <taxon>Viridiplantae</taxon>
        <taxon>Streptophyta</taxon>
        <taxon>Embryophyta</taxon>
        <taxon>Tracheophyta</taxon>
        <taxon>Spermatophyta</taxon>
        <taxon>Magnoliopsida</taxon>
        <taxon>eudicotyledons</taxon>
        <taxon>Gunneridae</taxon>
        <taxon>Pentapetalae</taxon>
        <taxon>rosids</taxon>
        <taxon>malvids</taxon>
        <taxon>Malvales</taxon>
        <taxon>Malvaceae</taxon>
        <taxon>Malvoideae</taxon>
        <taxon>Gossypium</taxon>
    </lineage>
</organism>